<protein>
    <submittedName>
        <fullName evidence="2">Uncharacterized protein</fullName>
    </submittedName>
</protein>
<reference evidence="2 3" key="1">
    <citation type="submission" date="2015-03" db="EMBL/GenBank/DDBJ databases">
        <title>Draft genome of Stenotrophomonas maltophila isolated from urine specimen.</title>
        <authorList>
            <person name="Murugan N."/>
            <person name="Malathi J."/>
            <person name="Umashankar V."/>
            <person name="Madhavan H."/>
        </authorList>
    </citation>
    <scope>NUCLEOTIDE SEQUENCE [LARGE SCALE GENOMIC DNA]</scope>
    <source>
        <strain evidence="2 3">JMNMN1</strain>
    </source>
</reference>
<evidence type="ECO:0000313" key="3">
    <source>
        <dbReference type="Proteomes" id="UP000243478"/>
    </source>
</evidence>
<accession>A0A0F5ZPJ9</accession>
<evidence type="ECO:0000313" key="2">
    <source>
        <dbReference type="EMBL" id="KKD56915.1"/>
    </source>
</evidence>
<comment type="caution">
    <text evidence="2">The sequence shown here is derived from an EMBL/GenBank/DDBJ whole genome shotgun (WGS) entry which is preliminary data.</text>
</comment>
<dbReference type="Proteomes" id="UP000243478">
    <property type="component" value="Unassembled WGS sequence"/>
</dbReference>
<organism evidence="2 3">
    <name type="scientific">Stenotrophomonas maltophilia</name>
    <name type="common">Pseudomonas maltophilia</name>
    <name type="synonym">Xanthomonas maltophilia</name>
    <dbReference type="NCBI Taxonomy" id="40324"/>
    <lineage>
        <taxon>Bacteria</taxon>
        <taxon>Pseudomonadati</taxon>
        <taxon>Pseudomonadota</taxon>
        <taxon>Gammaproteobacteria</taxon>
        <taxon>Lysobacterales</taxon>
        <taxon>Lysobacteraceae</taxon>
        <taxon>Stenotrophomonas</taxon>
        <taxon>Stenotrophomonas maltophilia group</taxon>
    </lineage>
</organism>
<name>A0A0F5ZPJ9_STEMA</name>
<sequence>MHFHIQQQALMDVGPAFQHAIQFLPGLVQLLGVEQGTRGVEIGTKRRRADSWMATDGPSSPGNCNAGLSPRGPNSVTWSVLCMIDLPADGHGQCPVTASG</sequence>
<evidence type="ECO:0000256" key="1">
    <source>
        <dbReference type="SAM" id="MobiDB-lite"/>
    </source>
</evidence>
<dbReference type="AlphaFoldDB" id="A0A0F5ZPJ9"/>
<feature type="region of interest" description="Disordered" evidence="1">
    <location>
        <begin position="42"/>
        <end position="69"/>
    </location>
</feature>
<dbReference type="EMBL" id="JZRZ01000027">
    <property type="protein sequence ID" value="KKD56915.1"/>
    <property type="molecule type" value="Genomic_DNA"/>
</dbReference>
<proteinExistence type="predicted"/>
<gene>
    <name evidence="2" type="ORF">VM57_17630</name>
</gene>